<dbReference type="InterPro" id="IPR001854">
    <property type="entry name" value="Ribosomal_uL29"/>
</dbReference>
<name>A0A2H0KNE0_9BACT</name>
<dbReference type="InterPro" id="IPR036049">
    <property type="entry name" value="Ribosomal_uL29_sf"/>
</dbReference>
<gene>
    <name evidence="5" type="primary">rpmC</name>
    <name evidence="6" type="ORF">COV86_01080</name>
</gene>
<evidence type="ECO:0000256" key="2">
    <source>
        <dbReference type="ARBA" id="ARBA00022980"/>
    </source>
</evidence>
<reference evidence="6 7" key="1">
    <citation type="submission" date="2017-09" db="EMBL/GenBank/DDBJ databases">
        <title>Depth-based differentiation of microbial function through sediment-hosted aquifers and enrichment of novel symbionts in the deep terrestrial subsurface.</title>
        <authorList>
            <person name="Probst A.J."/>
            <person name="Ladd B."/>
            <person name="Jarett J.K."/>
            <person name="Geller-Mcgrath D.E."/>
            <person name="Sieber C.M."/>
            <person name="Emerson J.B."/>
            <person name="Anantharaman K."/>
            <person name="Thomas B.C."/>
            <person name="Malmstrom R."/>
            <person name="Stieglmeier M."/>
            <person name="Klingl A."/>
            <person name="Woyke T."/>
            <person name="Ryan C.M."/>
            <person name="Banfield J.F."/>
        </authorList>
    </citation>
    <scope>NUCLEOTIDE SEQUENCE [LARGE SCALE GENOMIC DNA]</scope>
    <source>
        <strain evidence="6">CG11_big_fil_rev_8_21_14_0_20_35_14</strain>
    </source>
</reference>
<evidence type="ECO:0000256" key="5">
    <source>
        <dbReference type="HAMAP-Rule" id="MF_00374"/>
    </source>
</evidence>
<dbReference type="Proteomes" id="UP000229570">
    <property type="component" value="Unassembled WGS sequence"/>
</dbReference>
<organism evidence="6 7">
    <name type="scientific">Candidatus Roizmanbacteria bacterium CG11_big_fil_rev_8_21_14_0_20_35_14</name>
    <dbReference type="NCBI Taxonomy" id="1974855"/>
    <lineage>
        <taxon>Bacteria</taxon>
        <taxon>Candidatus Roizmaniibacteriota</taxon>
    </lineage>
</organism>
<sequence>MKKLTKQYRDKTVKELTQETMILIEEIAKLRLSQKSAPAKDTNLLMKKRKQLAVLLTVLTEKKEIESLKNKKI</sequence>
<evidence type="ECO:0000256" key="4">
    <source>
        <dbReference type="ARBA" id="ARBA00035204"/>
    </source>
</evidence>
<dbReference type="GO" id="GO:0005840">
    <property type="term" value="C:ribosome"/>
    <property type="evidence" value="ECO:0007669"/>
    <property type="project" value="UniProtKB-KW"/>
</dbReference>
<dbReference type="EMBL" id="PCVL01000012">
    <property type="protein sequence ID" value="PIQ72771.1"/>
    <property type="molecule type" value="Genomic_DNA"/>
</dbReference>
<evidence type="ECO:0000313" key="7">
    <source>
        <dbReference type="Proteomes" id="UP000229570"/>
    </source>
</evidence>
<keyword evidence="3 5" id="KW-0687">Ribonucleoprotein</keyword>
<keyword evidence="2 5" id="KW-0689">Ribosomal protein</keyword>
<evidence type="ECO:0000313" key="6">
    <source>
        <dbReference type="EMBL" id="PIQ72771.1"/>
    </source>
</evidence>
<dbReference type="SUPFAM" id="SSF46561">
    <property type="entry name" value="Ribosomal protein L29 (L29p)"/>
    <property type="match status" value="1"/>
</dbReference>
<dbReference type="GO" id="GO:0003735">
    <property type="term" value="F:structural constituent of ribosome"/>
    <property type="evidence" value="ECO:0007669"/>
    <property type="project" value="InterPro"/>
</dbReference>
<protein>
    <recommendedName>
        <fullName evidence="4 5">Large ribosomal subunit protein uL29</fullName>
    </recommendedName>
</protein>
<evidence type="ECO:0000256" key="1">
    <source>
        <dbReference type="ARBA" id="ARBA00009254"/>
    </source>
</evidence>
<dbReference type="GO" id="GO:0006412">
    <property type="term" value="P:translation"/>
    <property type="evidence" value="ECO:0007669"/>
    <property type="project" value="UniProtKB-UniRule"/>
</dbReference>
<comment type="caution">
    <text evidence="6">The sequence shown here is derived from an EMBL/GenBank/DDBJ whole genome shotgun (WGS) entry which is preliminary data.</text>
</comment>
<dbReference type="Gene3D" id="1.10.287.310">
    <property type="match status" value="1"/>
</dbReference>
<comment type="similarity">
    <text evidence="1 5">Belongs to the universal ribosomal protein uL29 family.</text>
</comment>
<evidence type="ECO:0000256" key="3">
    <source>
        <dbReference type="ARBA" id="ARBA00023274"/>
    </source>
</evidence>
<dbReference type="AlphaFoldDB" id="A0A2H0KNE0"/>
<dbReference type="GO" id="GO:1990904">
    <property type="term" value="C:ribonucleoprotein complex"/>
    <property type="evidence" value="ECO:0007669"/>
    <property type="project" value="UniProtKB-KW"/>
</dbReference>
<proteinExistence type="inferred from homology"/>
<accession>A0A2H0KNE0</accession>
<dbReference type="HAMAP" id="MF_00374">
    <property type="entry name" value="Ribosomal_uL29"/>
    <property type="match status" value="1"/>
</dbReference>
<dbReference type="Pfam" id="PF00831">
    <property type="entry name" value="Ribosomal_L29"/>
    <property type="match status" value="1"/>
</dbReference>